<evidence type="ECO:0000313" key="13">
    <source>
        <dbReference type="Proteomes" id="UP000801492"/>
    </source>
</evidence>
<sequence length="1559" mass="172272">MATKVFRTCLVLFCIFHRINAKTGLCEVEKGQSNIIVDIEESRGLSISQETIPAELPIGGEPNVDVFLDLVFPKGSPLFYLNEKKLQLLSPIDRDEESLSHIVFQLTCTIKATRKKRTIPVIVRLTDINDNAPEFINTPYETTISELTPIGTTIFQNVLARDKDIGVNGLVEYSIIEGNSTGIGYEQGIGRARVTSADGYGFFAINLPHQGQITVNRTLDFEKTQRYYVTIVASDRAKNIEDRLSSTTTLTVNIRDDDDQNPAFIYQGCMLLDGACINPEYTASVSSGVLHGILTISPEKIQAVDMDTVNSPILYSFASGTPSSYSEYFKIDPDTGAIHQIKAVDTSTTKMFNIIIKAQEKSEAKRSTTAKLAITVKPVDANPPEIFVSSLEGYVNENSPIGTTVIDAQGKPLNFTVTDKDFGPDDPKPEYVFELTMPYFIIDRESHLIVNENNLDRDPPNPGKFRFQVVAREKKGKAASPPISLTVHLNDANDNPPVLPTIPPVKVPAGDGKRTIMTIRATDNDIGENALITYSIYHVSNNGNNKFLIDPVTGLLEANGKLHAGEQYSLTVKAADRGGLHSQVIVEVTVTPGPNTKSPVFEQSVYDIEVSEGATINSTVATIMAVDPENDPVTYSIVSGNDLRQFAIGSTSGVITVIRKLDREDLTRYQLIIKAEDTGKLSSTVTVNIKVTDINDKNPEFVGDPYSFTVKEGTSKVTAGFVHATDADEGVNAIVSYSIPSDLPFHIDNETGEITTTRALDYETQQSYQFVVTAKDGAVDPRIATATVSVSVIDLEDELPIFRHPVYEASVPENVPDYFVTDVVADDPDTIKKITYVIQQGPTDLFRIDGTSGSIYTTRGLDYERENEHVLIIGTLENMSNEKGSTTKVLIHVEDRNDIPPVFTIVPHPITLDDDVSIGTSVTNLIATDADGTAPGNRVRYELIGRGKAMNYFQIDPDSGILKVINDFRKEIDTEYQIDVRAYDLGDPQLSSVITVEVYIQHVATVAPEVGLRFADNAYSVQVLENATMGHLIKTLTIVNSRTHGTNIPLKCHITSGNKDGKFKVNVTEERNCALYLNGTLDFENEESYQLEVQLISLQGFINRDFSTTQVTVNVVDINDNQPFFIYPTSTKPGKYYAAISNNAPLATTVIQVKADDKDSGKYGKLRYSVSGNKSSEYFNIDTASGIVKTKKSFNDINNDDLPFRLTVKTRDNPNGTAEFNEIQTPLIVNLVYETNRMILVIGDAKPDVVATKLDTVTHVVQDQTGLIVGVEKLSAREFIGVNGTLETDPSATDVWFYVVDPETDSILPVNHTIVQRSIFEKSAMDNITFDVSGQIKHTAFNIHEPIVLHRVKTTAIAAFNGEVFPYALIVIACIIFVFGIVGIIYICVSWSRYKSFKDQMQRSYIVPASPARYDTVYVEPNLKEYETQVLQMCVPVDDHDEYNDLHLDFSNKNHAFSLDNVSYISKDNNLKKYGQRSPVSSESATTARASSVGDHVLSSKLDRDTLGRDHIYQRSSDDDEEMSASPTNDNVMFREKKDYSHLGFSYSDHSPIETTTEL</sequence>
<comment type="subcellular location">
    <subcellularLocation>
        <location evidence="1">Membrane</location>
    </subcellularLocation>
</comment>
<evidence type="ECO:0000313" key="12">
    <source>
        <dbReference type="EMBL" id="KAF2899846.1"/>
    </source>
</evidence>
<keyword evidence="2 9" id="KW-0812">Transmembrane</keyword>
<keyword evidence="3" id="KW-0677">Repeat</keyword>
<accession>A0A8K0D9F8</accession>
<dbReference type="FunFam" id="2.60.40.60:FF:000363">
    <property type="entry name" value="Dachsous cadherin-related 1a"/>
    <property type="match status" value="1"/>
</dbReference>
<dbReference type="InterPro" id="IPR020894">
    <property type="entry name" value="Cadherin_CS"/>
</dbReference>
<dbReference type="FunFam" id="2.60.40.60:FF:000020">
    <property type="entry name" value="Dachsous cadherin-related 1b"/>
    <property type="match status" value="1"/>
</dbReference>
<dbReference type="Pfam" id="PF00028">
    <property type="entry name" value="Cadherin"/>
    <property type="match status" value="9"/>
</dbReference>
<feature type="region of interest" description="Disordered" evidence="8">
    <location>
        <begin position="1474"/>
        <end position="1501"/>
    </location>
</feature>
<feature type="domain" description="Cadherin" evidence="11">
    <location>
        <begin position="136"/>
        <end position="264"/>
    </location>
</feature>
<feature type="compositionally biased region" description="Low complexity" evidence="8">
    <location>
        <begin position="1481"/>
        <end position="1492"/>
    </location>
</feature>
<evidence type="ECO:0000256" key="3">
    <source>
        <dbReference type="ARBA" id="ARBA00022737"/>
    </source>
</evidence>
<dbReference type="OrthoDB" id="10029135at2759"/>
<dbReference type="SMART" id="SM00112">
    <property type="entry name" value="CA"/>
    <property type="match status" value="11"/>
</dbReference>
<evidence type="ECO:0000256" key="4">
    <source>
        <dbReference type="ARBA" id="ARBA00022837"/>
    </source>
</evidence>
<proteinExistence type="predicted"/>
<dbReference type="FunFam" id="2.60.40.60:FF:000403">
    <property type="entry name" value="Protocadherin 15"/>
    <property type="match status" value="1"/>
</dbReference>
<dbReference type="FunFam" id="2.60.40.60:FF:000275">
    <property type="entry name" value="Si:dkey-30k22.7"/>
    <property type="match status" value="1"/>
</dbReference>
<feature type="region of interest" description="Disordered" evidence="8">
    <location>
        <begin position="1514"/>
        <end position="1533"/>
    </location>
</feature>
<dbReference type="GO" id="GO:0009653">
    <property type="term" value="P:anatomical structure morphogenesis"/>
    <property type="evidence" value="ECO:0007669"/>
    <property type="project" value="UniProtKB-ARBA"/>
</dbReference>
<dbReference type="FunFam" id="2.60.40.60:FF:000232">
    <property type="entry name" value="Neural-cadherin"/>
    <property type="match status" value="1"/>
</dbReference>
<feature type="domain" description="Cadherin" evidence="11">
    <location>
        <begin position="1132"/>
        <end position="1249"/>
    </location>
</feature>
<dbReference type="FunFam" id="2.60.40.60:FF:000315">
    <property type="entry name" value="CaDHerin family"/>
    <property type="match status" value="1"/>
</dbReference>
<feature type="transmembrane region" description="Helical" evidence="9">
    <location>
        <begin position="1364"/>
        <end position="1389"/>
    </location>
</feature>
<evidence type="ECO:0000256" key="9">
    <source>
        <dbReference type="SAM" id="Phobius"/>
    </source>
</evidence>
<dbReference type="Gene3D" id="2.60.40.60">
    <property type="entry name" value="Cadherins"/>
    <property type="match status" value="11"/>
</dbReference>
<feature type="domain" description="Cadherin" evidence="11">
    <location>
        <begin position="702"/>
        <end position="802"/>
    </location>
</feature>
<dbReference type="InterPro" id="IPR002126">
    <property type="entry name" value="Cadherin-like_dom"/>
</dbReference>
<dbReference type="PROSITE" id="PS50268">
    <property type="entry name" value="CADHERIN_2"/>
    <property type="match status" value="11"/>
</dbReference>
<evidence type="ECO:0000256" key="8">
    <source>
        <dbReference type="SAM" id="MobiDB-lite"/>
    </source>
</evidence>
<evidence type="ECO:0000256" key="10">
    <source>
        <dbReference type="SAM" id="SignalP"/>
    </source>
</evidence>
<feature type="domain" description="Cadherin" evidence="11">
    <location>
        <begin position="387"/>
        <end position="499"/>
    </location>
</feature>
<dbReference type="GO" id="GO:0007156">
    <property type="term" value="P:homophilic cell adhesion via plasma membrane adhesion molecules"/>
    <property type="evidence" value="ECO:0007669"/>
    <property type="project" value="InterPro"/>
</dbReference>
<dbReference type="PANTHER" id="PTHR24026:SF126">
    <property type="entry name" value="PROTOCADHERIN FAT 4"/>
    <property type="match status" value="1"/>
</dbReference>
<dbReference type="PANTHER" id="PTHR24026">
    <property type="entry name" value="FAT ATYPICAL CADHERIN-RELATED"/>
    <property type="match status" value="1"/>
</dbReference>
<evidence type="ECO:0000256" key="2">
    <source>
        <dbReference type="ARBA" id="ARBA00022692"/>
    </source>
</evidence>
<feature type="domain" description="Cadherin" evidence="11">
    <location>
        <begin position="516"/>
        <end position="601"/>
    </location>
</feature>
<dbReference type="FunFam" id="2.60.40.60:FF:000381">
    <property type="entry name" value="Protocadherin 15"/>
    <property type="match status" value="1"/>
</dbReference>
<evidence type="ECO:0000256" key="1">
    <source>
        <dbReference type="ARBA" id="ARBA00004370"/>
    </source>
</evidence>
<feature type="domain" description="Cadherin" evidence="11">
    <location>
        <begin position="602"/>
        <end position="701"/>
    </location>
</feature>
<dbReference type="Proteomes" id="UP000801492">
    <property type="component" value="Unassembled WGS sequence"/>
</dbReference>
<dbReference type="GO" id="GO:0005509">
    <property type="term" value="F:calcium ion binding"/>
    <property type="evidence" value="ECO:0007669"/>
    <property type="project" value="UniProtKB-UniRule"/>
</dbReference>
<dbReference type="CDD" id="cd11304">
    <property type="entry name" value="Cadherin_repeat"/>
    <property type="match status" value="10"/>
</dbReference>
<dbReference type="GO" id="GO:0060429">
    <property type="term" value="P:epithelium development"/>
    <property type="evidence" value="ECO:0007669"/>
    <property type="project" value="UniProtKB-ARBA"/>
</dbReference>
<feature type="domain" description="Cadherin" evidence="11">
    <location>
        <begin position="803"/>
        <end position="903"/>
    </location>
</feature>
<evidence type="ECO:0000259" key="11">
    <source>
        <dbReference type="PROSITE" id="PS50268"/>
    </source>
</evidence>
<protein>
    <recommendedName>
        <fullName evidence="11">Cadherin domain-containing protein</fullName>
    </recommendedName>
</protein>
<feature type="domain" description="Cadherin" evidence="11">
    <location>
        <begin position="1015"/>
        <end position="1125"/>
    </location>
</feature>
<dbReference type="SUPFAM" id="SSF49313">
    <property type="entry name" value="Cadherin-like"/>
    <property type="match status" value="10"/>
</dbReference>
<feature type="chain" id="PRO_5035470593" description="Cadherin domain-containing protein" evidence="10">
    <location>
        <begin position="22"/>
        <end position="1559"/>
    </location>
</feature>
<comment type="caution">
    <text evidence="12">The sequence shown here is derived from an EMBL/GenBank/DDBJ whole genome shotgun (WGS) entry which is preliminary data.</text>
</comment>
<name>A0A8K0D9F8_IGNLU</name>
<dbReference type="EMBL" id="VTPC01002592">
    <property type="protein sequence ID" value="KAF2899846.1"/>
    <property type="molecule type" value="Genomic_DNA"/>
</dbReference>
<feature type="domain" description="Cadherin" evidence="11">
    <location>
        <begin position="79"/>
        <end position="135"/>
    </location>
</feature>
<feature type="domain" description="Cadherin" evidence="11">
    <location>
        <begin position="277"/>
        <end position="386"/>
    </location>
</feature>
<keyword evidence="5 9" id="KW-1133">Transmembrane helix</keyword>
<evidence type="ECO:0000256" key="6">
    <source>
        <dbReference type="ARBA" id="ARBA00023136"/>
    </source>
</evidence>
<dbReference type="InterPro" id="IPR015919">
    <property type="entry name" value="Cadherin-like_sf"/>
</dbReference>
<dbReference type="PRINTS" id="PR00205">
    <property type="entry name" value="CADHERIN"/>
</dbReference>
<keyword evidence="6 9" id="KW-0472">Membrane</keyword>
<feature type="signal peptide" evidence="10">
    <location>
        <begin position="1"/>
        <end position="21"/>
    </location>
</feature>
<keyword evidence="13" id="KW-1185">Reference proteome</keyword>
<gene>
    <name evidence="12" type="ORF">ILUMI_06340</name>
</gene>
<dbReference type="PROSITE" id="PS00232">
    <property type="entry name" value="CADHERIN_1"/>
    <property type="match status" value="3"/>
</dbReference>
<evidence type="ECO:0000256" key="5">
    <source>
        <dbReference type="ARBA" id="ARBA00022989"/>
    </source>
</evidence>
<evidence type="ECO:0000256" key="7">
    <source>
        <dbReference type="PROSITE-ProRule" id="PRU00043"/>
    </source>
</evidence>
<feature type="domain" description="Cadherin" evidence="11">
    <location>
        <begin position="904"/>
        <end position="1010"/>
    </location>
</feature>
<dbReference type="GO" id="GO:0005886">
    <property type="term" value="C:plasma membrane"/>
    <property type="evidence" value="ECO:0007669"/>
    <property type="project" value="UniProtKB-SubCell"/>
</dbReference>
<reference evidence="12" key="1">
    <citation type="submission" date="2019-08" db="EMBL/GenBank/DDBJ databases">
        <title>The genome of the North American firefly Photinus pyralis.</title>
        <authorList>
            <consortium name="Photinus pyralis genome working group"/>
            <person name="Fallon T.R."/>
            <person name="Sander Lower S.E."/>
            <person name="Weng J.-K."/>
        </authorList>
    </citation>
    <scope>NUCLEOTIDE SEQUENCE</scope>
    <source>
        <strain evidence="12">TRF0915ILg1</strain>
        <tissue evidence="12">Whole body</tissue>
    </source>
</reference>
<organism evidence="12 13">
    <name type="scientific">Ignelater luminosus</name>
    <name type="common">Cucubano</name>
    <name type="synonym">Pyrophorus luminosus</name>
    <dbReference type="NCBI Taxonomy" id="2038154"/>
    <lineage>
        <taxon>Eukaryota</taxon>
        <taxon>Metazoa</taxon>
        <taxon>Ecdysozoa</taxon>
        <taxon>Arthropoda</taxon>
        <taxon>Hexapoda</taxon>
        <taxon>Insecta</taxon>
        <taxon>Pterygota</taxon>
        <taxon>Neoptera</taxon>
        <taxon>Endopterygota</taxon>
        <taxon>Coleoptera</taxon>
        <taxon>Polyphaga</taxon>
        <taxon>Elateriformia</taxon>
        <taxon>Elateroidea</taxon>
        <taxon>Elateridae</taxon>
        <taxon>Agrypninae</taxon>
        <taxon>Pyrophorini</taxon>
        <taxon>Ignelater</taxon>
    </lineage>
</organism>
<keyword evidence="10" id="KW-0732">Signal</keyword>
<keyword evidence="4 7" id="KW-0106">Calcium</keyword>